<sequence>MFKHLTGSRDRTNAGSIRSVTPPPRYEDDLVSKSDSTVAESSNSHRPSRTIPPAASPVVMTWQPAPEEVREIETTPAVYFAPVIYLFKHTGPNSLLVTPPSSALDANRPLYHVSWYDDFLNIGNKITTIRRGGTSEGSYVGMFDLKGGKLRGVVRLGSRTRFLSDVITNIARWQFDPNSSNSPRFFWDHRQLKCSAGSGQGQLAKFIHVDDQVVHVEDFADGIEVQPAGQRQEMLDELILSLLIVMRQKIITTLLDTGSYA</sequence>
<evidence type="ECO:0000256" key="1">
    <source>
        <dbReference type="SAM" id="MobiDB-lite"/>
    </source>
</evidence>
<feature type="region of interest" description="Disordered" evidence="1">
    <location>
        <begin position="1"/>
        <end position="55"/>
    </location>
</feature>
<gene>
    <name evidence="2" type="ORF">EIP91_006408</name>
</gene>
<organism evidence="2 3">
    <name type="scientific">Steccherinum ochraceum</name>
    <dbReference type="NCBI Taxonomy" id="92696"/>
    <lineage>
        <taxon>Eukaryota</taxon>
        <taxon>Fungi</taxon>
        <taxon>Dikarya</taxon>
        <taxon>Basidiomycota</taxon>
        <taxon>Agaricomycotina</taxon>
        <taxon>Agaricomycetes</taxon>
        <taxon>Polyporales</taxon>
        <taxon>Steccherinaceae</taxon>
        <taxon>Steccherinum</taxon>
    </lineage>
</organism>
<dbReference type="Proteomes" id="UP000292702">
    <property type="component" value="Unassembled WGS sequence"/>
</dbReference>
<reference evidence="2 3" key="1">
    <citation type="submission" date="2018-11" db="EMBL/GenBank/DDBJ databases">
        <title>Genome assembly of Steccherinum ochraceum LE-BIN_3174, the white-rot fungus of the Steccherinaceae family (The Residual Polyporoid clade, Polyporales, Basidiomycota).</title>
        <authorList>
            <person name="Fedorova T.V."/>
            <person name="Glazunova O.A."/>
            <person name="Landesman E.O."/>
            <person name="Moiseenko K.V."/>
            <person name="Psurtseva N.V."/>
            <person name="Savinova O.S."/>
            <person name="Shakhova N.V."/>
            <person name="Tyazhelova T.V."/>
            <person name="Vasina D.V."/>
        </authorList>
    </citation>
    <scope>NUCLEOTIDE SEQUENCE [LARGE SCALE GENOMIC DNA]</scope>
    <source>
        <strain evidence="2 3">LE-BIN_3174</strain>
    </source>
</reference>
<dbReference type="OrthoDB" id="3174721at2759"/>
<evidence type="ECO:0000313" key="3">
    <source>
        <dbReference type="Proteomes" id="UP000292702"/>
    </source>
</evidence>
<keyword evidence="3" id="KW-1185">Reference proteome</keyword>
<protein>
    <submittedName>
        <fullName evidence="2">Uncharacterized protein</fullName>
    </submittedName>
</protein>
<evidence type="ECO:0000313" key="2">
    <source>
        <dbReference type="EMBL" id="TCD62790.1"/>
    </source>
</evidence>
<dbReference type="AlphaFoldDB" id="A0A4R0R5N8"/>
<dbReference type="EMBL" id="RWJN01000345">
    <property type="protein sequence ID" value="TCD62790.1"/>
    <property type="molecule type" value="Genomic_DNA"/>
</dbReference>
<proteinExistence type="predicted"/>
<comment type="caution">
    <text evidence="2">The sequence shown here is derived from an EMBL/GenBank/DDBJ whole genome shotgun (WGS) entry which is preliminary data.</text>
</comment>
<feature type="compositionally biased region" description="Polar residues" evidence="1">
    <location>
        <begin position="33"/>
        <end position="45"/>
    </location>
</feature>
<accession>A0A4R0R5N8</accession>
<name>A0A4R0R5N8_9APHY</name>